<gene>
    <name evidence="13" type="ORF">K493DRAFT_334072</name>
</gene>
<evidence type="ECO:0000313" key="13">
    <source>
        <dbReference type="EMBL" id="ORY03966.1"/>
    </source>
</evidence>
<sequence>MSKFDPNTFANLEDLVTEHLHLELKVDFEKKRLVGTVLLTLRTVAQEVKQVILDTNQLTINGVYEGEDLEKSLEYHLGEPDVSFGRALKISLPKPLGSNELIKILVKYETTKDCGALQWLEPHQTVDKKHPYLFTQCQAIYARSLTPCQDSPSVKITYSASIDTPAPLRALMSALRINEEPELVGDSRVYKFEQRTTIPSYLIALVVGDLEGREIGPRSTVWSEPSMIEKCAWEFVDTEQFIKTGEDLLTPYEWGRYDLLVLPSSFPYGGMENPCLTFVTPTLLAGDRSLVDVVAHEIAHSWMGNLVTTNNWENFWLNEGWTMFIERKIIGRLHGEPSRQFSAQLGVKDLKADVDLFGHKNPLTCLCPRLQGVDPDDAFSSVPYEKGFNFLYYLEQLLGGADVFEPYMKEYVRHFAGKSLSTEEWKDFLYRYMESKYGHEKISLLDEVDWKGWLYTPGMPPIENKFDQSLSHACIQLANKWDTHRNTPFEASPKDIEYFSTDQNIFFLEEVLQTDPMPHSALDAMDHAYGLTKVQNAEIRFKWQLLCLKAEYQPIYPEVVKFLTEQGRMKYTRPLYRALYKCPSGSQLARDTFKKNRDFYHPICARFIEKDLEL</sequence>
<feature type="binding site" evidence="10">
    <location>
        <begin position="267"/>
        <end position="272"/>
    </location>
    <ligand>
        <name>a peptide</name>
        <dbReference type="ChEBI" id="CHEBI:60466"/>
    </ligand>
</feature>
<dbReference type="InterPro" id="IPR034015">
    <property type="entry name" value="M1_LTA4H"/>
</dbReference>
<evidence type="ECO:0000256" key="11">
    <source>
        <dbReference type="PIRSR" id="PIRSR634015-3"/>
    </source>
</evidence>
<evidence type="ECO:0000256" key="5">
    <source>
        <dbReference type="ARBA" id="ARBA00022723"/>
    </source>
</evidence>
<dbReference type="FunFam" id="1.25.40.320:FF:000001">
    <property type="entry name" value="Leukotriene A(4) hydrolase"/>
    <property type="match status" value="1"/>
</dbReference>
<dbReference type="PANTHER" id="PTHR45726:SF3">
    <property type="entry name" value="LEUKOTRIENE A-4 HYDROLASE"/>
    <property type="match status" value="1"/>
</dbReference>
<comment type="caution">
    <text evidence="13">The sequence shown here is derived from an EMBL/GenBank/DDBJ whole genome shotgun (WGS) entry which is preliminary data.</text>
</comment>
<comment type="subcellular location">
    <subcellularLocation>
        <location evidence="1">Cytoplasm</location>
    </subcellularLocation>
</comment>
<evidence type="ECO:0000313" key="14">
    <source>
        <dbReference type="Proteomes" id="UP000193498"/>
    </source>
</evidence>
<feature type="binding site" evidence="11">
    <location>
        <position position="300"/>
    </location>
    <ligand>
        <name>Zn(2+)</name>
        <dbReference type="ChEBI" id="CHEBI:29105"/>
        <note>catalytic</note>
    </ligand>
</feature>
<dbReference type="InterPro" id="IPR038502">
    <property type="entry name" value="M1_LTA-4_hydro/amino_C_sf"/>
</dbReference>
<feature type="binding site" evidence="10">
    <location>
        <begin position="568"/>
        <end position="570"/>
    </location>
    <ligand>
        <name>a peptide</name>
        <dbReference type="ChEBI" id="CHEBI:60466"/>
    </ligand>
</feature>
<keyword evidence="7 11" id="KW-0862">Zinc</keyword>
<dbReference type="GO" id="GO:0070006">
    <property type="term" value="F:metalloaminopeptidase activity"/>
    <property type="evidence" value="ECO:0007669"/>
    <property type="project" value="UniProtKB-ARBA"/>
</dbReference>
<dbReference type="FunFam" id="3.30.2010.30:FF:000001">
    <property type="entry name" value="Leukotriene A(4) hydrolase"/>
    <property type="match status" value="1"/>
</dbReference>
<dbReference type="InterPro" id="IPR001930">
    <property type="entry name" value="Peptidase_M1"/>
</dbReference>
<dbReference type="InterPro" id="IPR014782">
    <property type="entry name" value="Peptidase_M1_dom"/>
</dbReference>
<dbReference type="Proteomes" id="UP000193498">
    <property type="component" value="Unassembled WGS sequence"/>
</dbReference>
<dbReference type="FunFam" id="2.60.40.1730:FF:000004">
    <property type="entry name" value="Leukotriene A(4) hydrolase"/>
    <property type="match status" value="1"/>
</dbReference>
<reference evidence="13 14" key="1">
    <citation type="submission" date="2016-07" db="EMBL/GenBank/DDBJ databases">
        <title>Pervasive Adenine N6-methylation of Active Genes in Fungi.</title>
        <authorList>
            <consortium name="DOE Joint Genome Institute"/>
            <person name="Mondo S.J."/>
            <person name="Dannebaum R.O."/>
            <person name="Kuo R.C."/>
            <person name="Labutti K."/>
            <person name="Haridas S."/>
            <person name="Kuo A."/>
            <person name="Salamov A."/>
            <person name="Ahrendt S.R."/>
            <person name="Lipzen A."/>
            <person name="Sullivan W."/>
            <person name="Andreopoulos W.B."/>
            <person name="Clum A."/>
            <person name="Lindquist E."/>
            <person name="Daum C."/>
            <person name="Ramamoorthy G.K."/>
            <person name="Gryganskyi A."/>
            <person name="Culley D."/>
            <person name="Magnuson J.K."/>
            <person name="James T.Y."/>
            <person name="O'Malley M.A."/>
            <person name="Stajich J.E."/>
            <person name="Spatafora J.W."/>
            <person name="Visel A."/>
            <person name="Grigoriev I.V."/>
        </authorList>
    </citation>
    <scope>NUCLEOTIDE SEQUENCE [LARGE SCALE GENOMIC DNA]</scope>
    <source>
        <strain evidence="13 14">CBS 931.73</strain>
    </source>
</reference>
<dbReference type="InterPro" id="IPR049980">
    <property type="entry name" value="LTA4H_cat"/>
</dbReference>
<evidence type="ECO:0000256" key="9">
    <source>
        <dbReference type="PIRSR" id="PIRSR634015-1"/>
    </source>
</evidence>
<keyword evidence="8" id="KW-0482">Metalloprotease</keyword>
<keyword evidence="6" id="KW-0378">Hydrolase</keyword>
<dbReference type="SUPFAM" id="SSF63737">
    <property type="entry name" value="Leukotriene A4 hydrolase N-terminal domain"/>
    <property type="match status" value="1"/>
</dbReference>
<name>A0A1Y1Z1B2_9FUNG</name>
<comment type="similarity">
    <text evidence="2">Belongs to the peptidase M1 family.</text>
</comment>
<evidence type="ECO:0000256" key="10">
    <source>
        <dbReference type="PIRSR" id="PIRSR634015-2"/>
    </source>
</evidence>
<proteinExistence type="inferred from homology"/>
<dbReference type="Gene3D" id="3.30.2010.30">
    <property type="match status" value="1"/>
</dbReference>
<dbReference type="GO" id="GO:0006508">
    <property type="term" value="P:proteolysis"/>
    <property type="evidence" value="ECO:0007669"/>
    <property type="project" value="UniProtKB-KW"/>
</dbReference>
<comment type="cofactor">
    <cofactor evidence="11">
        <name>Zn(2+)</name>
        <dbReference type="ChEBI" id="CHEBI:29105"/>
    </cofactor>
    <text evidence="11">Binds 1 zinc ion per subunit.</text>
</comment>
<dbReference type="InParanoid" id="A0A1Y1Z1B2"/>
<dbReference type="InterPro" id="IPR015211">
    <property type="entry name" value="Peptidase_M1_C"/>
</dbReference>
<dbReference type="Gene3D" id="1.10.390.10">
    <property type="entry name" value="Neutral Protease Domain 2"/>
    <property type="match status" value="1"/>
</dbReference>
<feature type="active site" description="Proton acceptor" evidence="9">
    <location>
        <position position="297"/>
    </location>
</feature>
<dbReference type="Gene3D" id="1.25.40.320">
    <property type="entry name" value="Peptidase M1, leukotriene A4 hydrolase/aminopeptidase C-terminal domain"/>
    <property type="match status" value="1"/>
</dbReference>
<keyword evidence="5 11" id="KW-0479">Metal-binding</keyword>
<feature type="binding site" evidence="10">
    <location>
        <begin position="136"/>
        <end position="138"/>
    </location>
    <ligand>
        <name>a peptide</name>
        <dbReference type="ChEBI" id="CHEBI:60466"/>
    </ligand>
</feature>
<dbReference type="InterPro" id="IPR042097">
    <property type="entry name" value="Aminopeptidase_N-like_N_sf"/>
</dbReference>
<feature type="binding site" evidence="11">
    <location>
        <position position="319"/>
    </location>
    <ligand>
        <name>Zn(2+)</name>
        <dbReference type="ChEBI" id="CHEBI:29105"/>
        <note>catalytic</note>
    </ligand>
</feature>
<dbReference type="SUPFAM" id="SSF55486">
    <property type="entry name" value="Metalloproteases ('zincins'), catalytic domain"/>
    <property type="match status" value="1"/>
</dbReference>
<dbReference type="GO" id="GO:0004301">
    <property type="term" value="F:epoxide hydrolase activity"/>
    <property type="evidence" value="ECO:0007669"/>
    <property type="project" value="TreeGrafter"/>
</dbReference>
<keyword evidence="14" id="KW-1185">Reference proteome</keyword>
<dbReference type="PANTHER" id="PTHR45726">
    <property type="entry name" value="LEUKOTRIENE A-4 HYDROLASE"/>
    <property type="match status" value="1"/>
</dbReference>
<protein>
    <recommendedName>
        <fullName evidence="12">Peptidase M1 leukotriene A4 hydrolase/aminopeptidase C-terminal domain-containing protein</fullName>
    </recommendedName>
</protein>
<dbReference type="SUPFAM" id="SSF48371">
    <property type="entry name" value="ARM repeat"/>
    <property type="match status" value="1"/>
</dbReference>
<evidence type="ECO:0000256" key="6">
    <source>
        <dbReference type="ARBA" id="ARBA00022801"/>
    </source>
</evidence>
<dbReference type="Pfam" id="PF01433">
    <property type="entry name" value="Peptidase_M1"/>
    <property type="match status" value="1"/>
</dbReference>
<dbReference type="AlphaFoldDB" id="A0A1Y1Z1B2"/>
<dbReference type="Pfam" id="PF09127">
    <property type="entry name" value="Leuk-A4-hydro_C"/>
    <property type="match status" value="1"/>
</dbReference>
<evidence type="ECO:0000256" key="8">
    <source>
        <dbReference type="ARBA" id="ARBA00023049"/>
    </source>
</evidence>
<dbReference type="Pfam" id="PF17900">
    <property type="entry name" value="Peptidase_M1_N"/>
    <property type="match status" value="1"/>
</dbReference>
<evidence type="ECO:0000256" key="2">
    <source>
        <dbReference type="ARBA" id="ARBA00010136"/>
    </source>
</evidence>
<dbReference type="PRINTS" id="PR00756">
    <property type="entry name" value="ALADIPTASE"/>
</dbReference>
<dbReference type="CDD" id="cd09599">
    <property type="entry name" value="M1_LTA4H"/>
    <property type="match status" value="1"/>
</dbReference>
<dbReference type="InterPro" id="IPR027268">
    <property type="entry name" value="Peptidase_M4/M1_CTD_sf"/>
</dbReference>
<dbReference type="InterPro" id="IPR016024">
    <property type="entry name" value="ARM-type_fold"/>
</dbReference>
<feature type="domain" description="Peptidase M1 leukotriene A4 hydrolase/aminopeptidase C-terminal" evidence="12">
    <location>
        <begin position="469"/>
        <end position="612"/>
    </location>
</feature>
<dbReference type="FunFam" id="1.10.390.10:FF:000003">
    <property type="entry name" value="Leukotriene A(4) hydrolase"/>
    <property type="match status" value="1"/>
</dbReference>
<dbReference type="FunCoup" id="A0A1Y1Z1B2">
    <property type="interactions" value="1141"/>
</dbReference>
<dbReference type="GO" id="GO:0005829">
    <property type="term" value="C:cytosol"/>
    <property type="evidence" value="ECO:0007669"/>
    <property type="project" value="TreeGrafter"/>
</dbReference>
<dbReference type="STRING" id="1314790.A0A1Y1Z1B2"/>
<dbReference type="GO" id="GO:0008270">
    <property type="term" value="F:zinc ion binding"/>
    <property type="evidence" value="ECO:0007669"/>
    <property type="project" value="InterPro"/>
</dbReference>
<accession>A0A1Y1Z1B2</accession>
<keyword evidence="3" id="KW-0963">Cytoplasm</keyword>
<dbReference type="EMBL" id="MCFE01000040">
    <property type="protein sequence ID" value="ORY03966.1"/>
    <property type="molecule type" value="Genomic_DNA"/>
</dbReference>
<dbReference type="SMART" id="SM01263">
    <property type="entry name" value="Leuk-A4-hydro_C"/>
    <property type="match status" value="1"/>
</dbReference>
<evidence type="ECO:0000256" key="3">
    <source>
        <dbReference type="ARBA" id="ARBA00022490"/>
    </source>
</evidence>
<evidence type="ECO:0000256" key="1">
    <source>
        <dbReference type="ARBA" id="ARBA00004496"/>
    </source>
</evidence>
<evidence type="ECO:0000256" key="4">
    <source>
        <dbReference type="ARBA" id="ARBA00022670"/>
    </source>
</evidence>
<evidence type="ECO:0000256" key="7">
    <source>
        <dbReference type="ARBA" id="ARBA00022833"/>
    </source>
</evidence>
<organism evidence="13 14">
    <name type="scientific">Basidiobolus meristosporus CBS 931.73</name>
    <dbReference type="NCBI Taxonomy" id="1314790"/>
    <lineage>
        <taxon>Eukaryota</taxon>
        <taxon>Fungi</taxon>
        <taxon>Fungi incertae sedis</taxon>
        <taxon>Zoopagomycota</taxon>
        <taxon>Entomophthoromycotina</taxon>
        <taxon>Basidiobolomycetes</taxon>
        <taxon>Basidiobolales</taxon>
        <taxon>Basidiobolaceae</taxon>
        <taxon>Basidiobolus</taxon>
    </lineage>
</organism>
<feature type="binding site" evidence="11">
    <location>
        <position position="296"/>
    </location>
    <ligand>
        <name>Zn(2+)</name>
        <dbReference type="ChEBI" id="CHEBI:29105"/>
        <note>catalytic</note>
    </ligand>
</feature>
<feature type="active site" description="Proton donor" evidence="9">
    <location>
        <position position="384"/>
    </location>
</feature>
<dbReference type="Gene3D" id="2.60.40.1730">
    <property type="entry name" value="tricorn interacting facor f3 domain"/>
    <property type="match status" value="1"/>
</dbReference>
<dbReference type="InterPro" id="IPR045357">
    <property type="entry name" value="Aminopeptidase_N-like_N"/>
</dbReference>
<dbReference type="OrthoDB" id="79562at2759"/>
<keyword evidence="4" id="KW-0645">Protease</keyword>
<evidence type="ECO:0000259" key="12">
    <source>
        <dbReference type="SMART" id="SM01263"/>
    </source>
</evidence>